<dbReference type="AlphaFoldDB" id="A0A9W6P932"/>
<dbReference type="InterPro" id="IPR011059">
    <property type="entry name" value="Metal-dep_hydrolase_composite"/>
</dbReference>
<dbReference type="Gene3D" id="3.30.110.90">
    <property type="entry name" value="Amidohydrolase"/>
    <property type="match status" value="2"/>
</dbReference>
<evidence type="ECO:0000259" key="2">
    <source>
        <dbReference type="Pfam" id="PF01979"/>
    </source>
</evidence>
<dbReference type="Proteomes" id="UP001165092">
    <property type="component" value="Unassembled WGS sequence"/>
</dbReference>
<dbReference type="PANTHER" id="PTHR43135:SF3">
    <property type="entry name" value="ALPHA-D-RIBOSE 1-METHYLPHOSPHONATE 5-TRIPHOSPHATE DIPHOSPHATASE"/>
    <property type="match status" value="1"/>
</dbReference>
<dbReference type="PANTHER" id="PTHR43135">
    <property type="entry name" value="ALPHA-D-RIBOSE 1-METHYLPHOSPHONATE 5-TRIPHOSPHATE DIPHOSPHATASE"/>
    <property type="match status" value="1"/>
</dbReference>
<reference evidence="3" key="1">
    <citation type="submission" date="2023-02" db="EMBL/GenBank/DDBJ databases">
        <title>Nocardiopsis ansamitocini NBRC 112285.</title>
        <authorList>
            <person name="Ichikawa N."/>
            <person name="Sato H."/>
            <person name="Tonouchi N."/>
        </authorList>
    </citation>
    <scope>NUCLEOTIDE SEQUENCE</scope>
    <source>
        <strain evidence="3">NBRC 112285</strain>
    </source>
</reference>
<organism evidence="3 4">
    <name type="scientific">Nocardiopsis ansamitocini</name>
    <dbReference type="NCBI Taxonomy" id="1670832"/>
    <lineage>
        <taxon>Bacteria</taxon>
        <taxon>Bacillati</taxon>
        <taxon>Actinomycetota</taxon>
        <taxon>Actinomycetes</taxon>
        <taxon>Streptosporangiales</taxon>
        <taxon>Nocardiopsidaceae</taxon>
        <taxon>Nocardiopsis</taxon>
    </lineage>
</organism>
<proteinExistence type="predicted"/>
<dbReference type="InterPro" id="IPR006680">
    <property type="entry name" value="Amidohydro-rel"/>
</dbReference>
<name>A0A9W6P932_9ACTN</name>
<dbReference type="Gene3D" id="1.20.58.520">
    <property type="entry name" value="Amidohydrolase"/>
    <property type="match status" value="1"/>
</dbReference>
<comment type="caution">
    <text evidence="3">The sequence shown here is derived from an EMBL/GenBank/DDBJ whole genome shotgun (WGS) entry which is preliminary data.</text>
</comment>
<dbReference type="SUPFAM" id="SSF51338">
    <property type="entry name" value="Composite domain of metallo-dependent hydrolases"/>
    <property type="match status" value="1"/>
</dbReference>
<dbReference type="Gene3D" id="3.40.50.10910">
    <property type="entry name" value="Amidohydrolase"/>
    <property type="match status" value="2"/>
</dbReference>
<dbReference type="InterPro" id="IPR051781">
    <property type="entry name" value="Metallo-dep_Hydrolase"/>
</dbReference>
<accession>A0A9W6P932</accession>
<dbReference type="InterPro" id="IPR032466">
    <property type="entry name" value="Metal_Hydrolase"/>
</dbReference>
<evidence type="ECO:0000313" key="3">
    <source>
        <dbReference type="EMBL" id="GLU49859.1"/>
    </source>
</evidence>
<feature type="domain" description="Amidohydrolase-related" evidence="2">
    <location>
        <begin position="431"/>
        <end position="523"/>
    </location>
</feature>
<evidence type="ECO:0000256" key="1">
    <source>
        <dbReference type="SAM" id="MobiDB-lite"/>
    </source>
</evidence>
<dbReference type="SUPFAM" id="SSF51556">
    <property type="entry name" value="Metallo-dependent hydrolases"/>
    <property type="match status" value="1"/>
</dbReference>
<keyword evidence="4" id="KW-1185">Reference proteome</keyword>
<dbReference type="Pfam" id="PF01979">
    <property type="entry name" value="Amidohydro_1"/>
    <property type="match status" value="1"/>
</dbReference>
<sequence>MDKREVGDASEGPGEAVEEASDEAAERGGRTHSTRRSFLKRVGKGVLLVSAGAVGGQAVGPLLRPTEPGRVEFPTAGPVRIDDVTVVDPLDGTLAAGMSILVRGGQVESVVPTETVRAERGVRVVAGAGRFAVPGFNDMHTHALQADRPALALATMLAEGVTGMRQMEGSAEMLRHRAEQRLSLTPRAPGLLAMPGELLLPFNALSAEEARSEVARQWDQGADFIKMIMTEREAFFAAVHAAHEHGLRIAGHLPPSVKIDEAARAGFDCVEHLGTSTNVWISCSRDADALWEEKAAGLSEPSWVAGLPYAGDIYMAAMKGALTGNASNTASEEDLRLLARAFDSFDQDRARDLAAVFVENGTWQCPTLVRLRSKYLADDTVYRDDPWLKTMTVEAREEYLSTVDEFAALPASTRETFRRYYEHAVETVGIWHQAGVPILAGADGAGRGVGSSIQLEFRELAKAGLSPLEVLRSATTAPARYLDRTGQMGRIAAGMDADLVLLDADPLASVENLASISLVVRAGHPFTADELANHIDELADQDIDRSALNIPAMSLDGCCSR</sequence>
<dbReference type="Gene3D" id="2.30.40.10">
    <property type="entry name" value="Urease, subunit C, domain 1"/>
    <property type="match status" value="2"/>
</dbReference>
<protein>
    <submittedName>
        <fullName evidence="3">Amidohydrolase</fullName>
    </submittedName>
</protein>
<gene>
    <name evidence="3" type="ORF">Nans01_42100</name>
</gene>
<dbReference type="GO" id="GO:0016810">
    <property type="term" value="F:hydrolase activity, acting on carbon-nitrogen (but not peptide) bonds"/>
    <property type="evidence" value="ECO:0007669"/>
    <property type="project" value="InterPro"/>
</dbReference>
<feature type="region of interest" description="Disordered" evidence="1">
    <location>
        <begin position="1"/>
        <end position="36"/>
    </location>
</feature>
<evidence type="ECO:0000313" key="4">
    <source>
        <dbReference type="Proteomes" id="UP001165092"/>
    </source>
</evidence>
<dbReference type="EMBL" id="BSQG01000009">
    <property type="protein sequence ID" value="GLU49859.1"/>
    <property type="molecule type" value="Genomic_DNA"/>
</dbReference>